<evidence type="ECO:0000313" key="4">
    <source>
        <dbReference type="Proteomes" id="UP000276133"/>
    </source>
</evidence>
<dbReference type="GO" id="GO:0005929">
    <property type="term" value="C:cilium"/>
    <property type="evidence" value="ECO:0007669"/>
    <property type="project" value="TreeGrafter"/>
</dbReference>
<proteinExistence type="predicted"/>
<evidence type="ECO:0000313" key="3">
    <source>
        <dbReference type="EMBL" id="RNA11111.1"/>
    </source>
</evidence>
<dbReference type="InterPro" id="IPR058952">
    <property type="entry name" value="Ig_CFAP47"/>
</dbReference>
<keyword evidence="3" id="KW-0282">Flagellum</keyword>
<keyword evidence="3" id="KW-0966">Cell projection</keyword>
<dbReference type="OrthoDB" id="10057257at2759"/>
<dbReference type="AlphaFoldDB" id="A0A3M7QJC7"/>
<dbReference type="Pfam" id="PF26579">
    <property type="entry name" value="Ig_CFAP47"/>
    <property type="match status" value="1"/>
</dbReference>
<feature type="region of interest" description="Disordered" evidence="1">
    <location>
        <begin position="155"/>
        <end position="176"/>
    </location>
</feature>
<keyword evidence="3" id="KW-0969">Cilium</keyword>
<feature type="domain" description="CFAP47-like immunoglobulin-like" evidence="2">
    <location>
        <begin position="111"/>
        <end position="272"/>
    </location>
</feature>
<dbReference type="STRING" id="10195.A0A3M7QJC7"/>
<organism evidence="3 4">
    <name type="scientific">Brachionus plicatilis</name>
    <name type="common">Marine rotifer</name>
    <name type="synonym">Brachionus muelleri</name>
    <dbReference type="NCBI Taxonomy" id="10195"/>
    <lineage>
        <taxon>Eukaryota</taxon>
        <taxon>Metazoa</taxon>
        <taxon>Spiralia</taxon>
        <taxon>Gnathifera</taxon>
        <taxon>Rotifera</taxon>
        <taxon>Eurotatoria</taxon>
        <taxon>Monogononta</taxon>
        <taxon>Pseudotrocha</taxon>
        <taxon>Ploima</taxon>
        <taxon>Brachionidae</taxon>
        <taxon>Brachionus</taxon>
    </lineage>
</organism>
<evidence type="ECO:0000259" key="2">
    <source>
        <dbReference type="Pfam" id="PF26579"/>
    </source>
</evidence>
<dbReference type="GO" id="GO:0060271">
    <property type="term" value="P:cilium assembly"/>
    <property type="evidence" value="ECO:0007669"/>
    <property type="project" value="TreeGrafter"/>
</dbReference>
<protein>
    <submittedName>
        <fullName evidence="3">Cilia-and flagella-associated 47-like isoform X1</fullName>
    </submittedName>
</protein>
<dbReference type="PANTHER" id="PTHR45912">
    <property type="entry name" value="CILIA- AND FLAGELLA-ASSOCIATED PROTEIN 47"/>
    <property type="match status" value="1"/>
</dbReference>
<name>A0A3M7QJC7_BRAPC</name>
<comment type="caution">
    <text evidence="3">The sequence shown here is derived from an EMBL/GenBank/DDBJ whole genome shotgun (WGS) entry which is preliminary data.</text>
</comment>
<keyword evidence="4" id="KW-1185">Reference proteome</keyword>
<dbReference type="EMBL" id="REGN01006041">
    <property type="protein sequence ID" value="RNA11111.1"/>
    <property type="molecule type" value="Genomic_DNA"/>
</dbReference>
<dbReference type="PANTHER" id="PTHR45912:SF3">
    <property type="entry name" value="CILIA- AND FLAGELLA-ASSOCIATED PROTEIN 47"/>
    <property type="match status" value="1"/>
</dbReference>
<gene>
    <name evidence="3" type="ORF">BpHYR1_040548</name>
</gene>
<reference evidence="3 4" key="1">
    <citation type="journal article" date="2018" name="Sci. Rep.">
        <title>Genomic signatures of local adaptation to the degree of environmental predictability in rotifers.</title>
        <authorList>
            <person name="Franch-Gras L."/>
            <person name="Hahn C."/>
            <person name="Garcia-Roger E.M."/>
            <person name="Carmona M.J."/>
            <person name="Serra M."/>
            <person name="Gomez A."/>
        </authorList>
    </citation>
    <scope>NUCLEOTIDE SEQUENCE [LARGE SCALE GENOMIC DNA]</scope>
    <source>
        <strain evidence="3">HYR1</strain>
    </source>
</reference>
<accession>A0A3M7QJC7</accession>
<evidence type="ECO:0000256" key="1">
    <source>
        <dbReference type="SAM" id="MobiDB-lite"/>
    </source>
</evidence>
<sequence>MVTINFRNSTDSAIYCDLVLVDEEGKPIKLNDDQHSPFNILLNKFENVHVSPRGILDIPIVFSPNELKSYNVYLVITARREGRMNWAEKNQERKIEKLRWIYPIKAFSVINAFNKASPFVVECKVRHRLEKAMEIVLANVTTYASGLDRGSLRLRSMTPKKDSSKTTSSFSLSDENQIKSESTGSLVIVGDTNKLASEFVYELHFSGNLDQCELAQNSIAVKLVRVERERENGLVNLIFHIVFCPSKPFVVDADLQVETAMGGMWRYPLKLVSLEPPPDDTIIIEGKRLNKESVVGFKLSSKIDKALPFEAFFSPSGGDHIFSVTPEIGELLPEDEDGTLIKISFVPPAYGKIYQKELVISVKFRTPLYQWKYLVKGVTPEYVVPRGQSAIPAPDSRFKQNGKKRNFIIENTYIIHTAVSSPVKGASLLPIKLSNMP</sequence>
<dbReference type="Proteomes" id="UP000276133">
    <property type="component" value="Unassembled WGS sequence"/>
</dbReference>